<dbReference type="Pfam" id="PF02486">
    <property type="entry name" value="Rep_trans"/>
    <property type="match status" value="1"/>
</dbReference>
<dbReference type="OrthoDB" id="9809126at2"/>
<dbReference type="EMBL" id="FWXD01000060">
    <property type="protein sequence ID" value="SMC29987.1"/>
    <property type="molecule type" value="Genomic_DNA"/>
</dbReference>
<evidence type="ECO:0000313" key="3">
    <source>
        <dbReference type="Proteomes" id="UP000192761"/>
    </source>
</evidence>
<name>A0A1W1Y1H4_9NEIS</name>
<dbReference type="STRING" id="1121001.SAMN02745857_04331"/>
<keyword evidence="3" id="KW-1185">Reference proteome</keyword>
<evidence type="ECO:0000313" key="2">
    <source>
        <dbReference type="EMBL" id="SMC29987.1"/>
    </source>
</evidence>
<accession>A0A1W1Y1H4</accession>
<evidence type="ECO:0000259" key="1">
    <source>
        <dbReference type="Pfam" id="PF02486"/>
    </source>
</evidence>
<organism evidence="2 3">
    <name type="scientific">Andreprevotia lacus DSM 23236</name>
    <dbReference type="NCBI Taxonomy" id="1121001"/>
    <lineage>
        <taxon>Bacteria</taxon>
        <taxon>Pseudomonadati</taxon>
        <taxon>Pseudomonadota</taxon>
        <taxon>Betaproteobacteria</taxon>
        <taxon>Neisseriales</taxon>
        <taxon>Chitinibacteraceae</taxon>
        <taxon>Andreprevotia</taxon>
    </lineage>
</organism>
<sequence>MPRKKQLPELRHFDASLTGADFAAIDSAVAYTLSAENQARLALRDEFGVDFESAVTALMPQWYGQERRAARYDEAGVTAWAALQRQAGEAGRACATGLPAGQRETPTGNTGLTPAPQVLQLVISSGGRVKTKEYPVRTGPCDDVAFIDWVNFTFHKDTCLQYADFANSHEDYVLALSERLEAVFGFGVTGPRQSGKHFFHDSFPLGDGYGFVAIGGQRDRMEVSISGTGCTAAKPGWEQRLVLWLEGEAVNPKLTRVDLAHDDFFGERYSVDRADADYDQGAFQNYRGTAPNVEHVGNWKNPTGKGRTLTVGLRTGAKFLRVYERGRKEGARDSEWVRIEGEFKAVDCVLPYEMLLQPGKYLAGMYPALGWISERQSRVETHKRQLEVNLNASINNIKKQFGQYVHVLREVVADDAQLLDLISREGMPKRLKPADCTLAPAPLRLSDKYQGLTPSEVAALAQMGHIDFAPSYLLPMPWATSEPGFTADISRI</sequence>
<dbReference type="Proteomes" id="UP000192761">
    <property type="component" value="Unassembled WGS sequence"/>
</dbReference>
<feature type="domain" description="Replication initiation protein-like C-terminal" evidence="1">
    <location>
        <begin position="253"/>
        <end position="382"/>
    </location>
</feature>
<gene>
    <name evidence="2" type="ORF">SAMN02745857_04331</name>
</gene>
<dbReference type="InterPro" id="IPR003491">
    <property type="entry name" value="REP-like_C"/>
</dbReference>
<proteinExistence type="predicted"/>
<protein>
    <submittedName>
        <fullName evidence="2">DNA relaxase NicK</fullName>
    </submittedName>
</protein>
<dbReference type="RefSeq" id="WP_084093217.1">
    <property type="nucleotide sequence ID" value="NZ_FWXD01000060.1"/>
</dbReference>
<reference evidence="2 3" key="1">
    <citation type="submission" date="2017-04" db="EMBL/GenBank/DDBJ databases">
        <authorList>
            <person name="Afonso C.L."/>
            <person name="Miller P.J."/>
            <person name="Scott M.A."/>
            <person name="Spackman E."/>
            <person name="Goraichik I."/>
            <person name="Dimitrov K.M."/>
            <person name="Suarez D.L."/>
            <person name="Swayne D.E."/>
        </authorList>
    </citation>
    <scope>NUCLEOTIDE SEQUENCE [LARGE SCALE GENOMIC DNA]</scope>
    <source>
        <strain evidence="2 3">DSM 23236</strain>
    </source>
</reference>
<dbReference type="AlphaFoldDB" id="A0A1W1Y1H4"/>